<gene>
    <name evidence="1" type="ORF">BRADI_2g44165v3</name>
</gene>
<name>A0A2K2DDT1_BRADI</name>
<proteinExistence type="predicted"/>
<protein>
    <submittedName>
        <fullName evidence="1 2">Uncharacterized protein</fullName>
    </submittedName>
</protein>
<evidence type="ECO:0000313" key="2">
    <source>
        <dbReference type="EnsemblPlants" id="PNT72432"/>
    </source>
</evidence>
<reference evidence="2" key="3">
    <citation type="submission" date="2018-08" db="UniProtKB">
        <authorList>
            <consortium name="EnsemblPlants"/>
        </authorList>
    </citation>
    <scope>IDENTIFICATION</scope>
    <source>
        <strain evidence="2">cv. Bd21</strain>
    </source>
</reference>
<dbReference type="AlphaFoldDB" id="A0A2K2DDT1"/>
<sequence>MSQRRPFFGISVGYFHMPQISVEAGVWHRKSKSSYLNDSILGKCIHGSVFSKHEYSIIVFGSYLCSIELLCEIEREILRAVCIQGVPMNSICCFTSSHCRRPCF</sequence>
<dbReference type="Proteomes" id="UP000008810">
    <property type="component" value="Chromosome 2"/>
</dbReference>
<reference evidence="1" key="2">
    <citation type="submission" date="2017-06" db="EMBL/GenBank/DDBJ databases">
        <title>WGS assembly of Brachypodium distachyon.</title>
        <authorList>
            <consortium name="The International Brachypodium Initiative"/>
            <person name="Lucas S."/>
            <person name="Harmon-Smith M."/>
            <person name="Lail K."/>
            <person name="Tice H."/>
            <person name="Grimwood J."/>
            <person name="Bruce D."/>
            <person name="Barry K."/>
            <person name="Shu S."/>
            <person name="Lindquist E."/>
            <person name="Wang M."/>
            <person name="Pitluck S."/>
            <person name="Vogel J.P."/>
            <person name="Garvin D.F."/>
            <person name="Mockler T.C."/>
            <person name="Schmutz J."/>
            <person name="Rokhsar D."/>
            <person name="Bevan M.W."/>
        </authorList>
    </citation>
    <scope>NUCLEOTIDE SEQUENCE</scope>
    <source>
        <strain evidence="1">Bd21</strain>
    </source>
</reference>
<accession>A0A2K2DDT1</accession>
<dbReference type="EMBL" id="CM000881">
    <property type="protein sequence ID" value="PNT72432.1"/>
    <property type="molecule type" value="Genomic_DNA"/>
</dbReference>
<dbReference type="Gramene" id="PNT72432">
    <property type="protein sequence ID" value="PNT72432"/>
    <property type="gene ID" value="BRADI_2g44165v3"/>
</dbReference>
<dbReference type="InParanoid" id="A0A2K2DDT1"/>
<dbReference type="EnsemblPlants" id="PNT72432">
    <property type="protein sequence ID" value="PNT72432"/>
    <property type="gene ID" value="BRADI_2g44165v3"/>
</dbReference>
<organism evidence="1">
    <name type="scientific">Brachypodium distachyon</name>
    <name type="common">Purple false brome</name>
    <name type="synonym">Trachynia distachya</name>
    <dbReference type="NCBI Taxonomy" id="15368"/>
    <lineage>
        <taxon>Eukaryota</taxon>
        <taxon>Viridiplantae</taxon>
        <taxon>Streptophyta</taxon>
        <taxon>Embryophyta</taxon>
        <taxon>Tracheophyta</taxon>
        <taxon>Spermatophyta</taxon>
        <taxon>Magnoliopsida</taxon>
        <taxon>Liliopsida</taxon>
        <taxon>Poales</taxon>
        <taxon>Poaceae</taxon>
        <taxon>BOP clade</taxon>
        <taxon>Pooideae</taxon>
        <taxon>Stipodae</taxon>
        <taxon>Brachypodieae</taxon>
        <taxon>Brachypodium</taxon>
    </lineage>
</organism>
<reference evidence="1 2" key="1">
    <citation type="journal article" date="2010" name="Nature">
        <title>Genome sequencing and analysis of the model grass Brachypodium distachyon.</title>
        <authorList>
            <consortium name="International Brachypodium Initiative"/>
        </authorList>
    </citation>
    <scope>NUCLEOTIDE SEQUENCE [LARGE SCALE GENOMIC DNA]</scope>
    <source>
        <strain evidence="1 2">Bd21</strain>
    </source>
</reference>
<keyword evidence="3" id="KW-1185">Reference proteome</keyword>
<evidence type="ECO:0000313" key="1">
    <source>
        <dbReference type="EMBL" id="PNT72432.1"/>
    </source>
</evidence>
<evidence type="ECO:0000313" key="3">
    <source>
        <dbReference type="Proteomes" id="UP000008810"/>
    </source>
</evidence>